<comment type="caution">
    <text evidence="10">The sequence shown here is derived from an EMBL/GenBank/DDBJ whole genome shotgun (WGS) entry which is preliminary data.</text>
</comment>
<evidence type="ECO:0000313" key="11">
    <source>
        <dbReference type="Proteomes" id="UP000620046"/>
    </source>
</evidence>
<dbReference type="InterPro" id="IPR011006">
    <property type="entry name" value="CheY-like_superfamily"/>
</dbReference>
<dbReference type="SUPFAM" id="SSF46894">
    <property type="entry name" value="C-terminal effector domain of the bipartite response regulators"/>
    <property type="match status" value="1"/>
</dbReference>
<evidence type="ECO:0000256" key="2">
    <source>
        <dbReference type="ARBA" id="ARBA00023012"/>
    </source>
</evidence>
<dbReference type="SUPFAM" id="SSF52172">
    <property type="entry name" value="CheY-like"/>
    <property type="match status" value="1"/>
</dbReference>
<dbReference type="Proteomes" id="UP000620046">
    <property type="component" value="Unassembled WGS sequence"/>
</dbReference>
<name>A0ABQ1FYP0_9GAMM</name>
<dbReference type="InterPro" id="IPR016032">
    <property type="entry name" value="Sig_transdc_resp-reg_C-effctor"/>
</dbReference>
<dbReference type="PANTHER" id="PTHR48111:SF1">
    <property type="entry name" value="TWO-COMPONENT RESPONSE REGULATOR ORR33"/>
    <property type="match status" value="1"/>
</dbReference>
<keyword evidence="11" id="KW-1185">Reference proteome</keyword>
<evidence type="ECO:0000256" key="7">
    <source>
        <dbReference type="PROSITE-ProRule" id="PRU01091"/>
    </source>
</evidence>
<dbReference type="Pfam" id="PF00486">
    <property type="entry name" value="Trans_reg_C"/>
    <property type="match status" value="1"/>
</dbReference>
<dbReference type="CDD" id="cd00383">
    <property type="entry name" value="trans_reg_C"/>
    <property type="match status" value="1"/>
</dbReference>
<keyword evidence="4 7" id="KW-0238">DNA-binding</keyword>
<evidence type="ECO:0000256" key="5">
    <source>
        <dbReference type="ARBA" id="ARBA00023163"/>
    </source>
</evidence>
<keyword evidence="2" id="KW-0902">Two-component regulatory system</keyword>
<comment type="caution">
    <text evidence="6">Lacks conserved residue(s) required for the propagation of feature annotation.</text>
</comment>
<reference evidence="11" key="1">
    <citation type="journal article" date="2019" name="Int. J. Syst. Evol. Microbiol.">
        <title>The Global Catalogue of Microorganisms (GCM) 10K type strain sequencing project: providing services to taxonomists for standard genome sequencing and annotation.</title>
        <authorList>
            <consortium name="The Broad Institute Genomics Platform"/>
            <consortium name="The Broad Institute Genome Sequencing Center for Infectious Disease"/>
            <person name="Wu L."/>
            <person name="Ma J."/>
        </authorList>
    </citation>
    <scope>NUCLEOTIDE SEQUENCE [LARGE SCALE GENOMIC DNA]</scope>
    <source>
        <strain evidence="11">CGMCC 1.15439</strain>
    </source>
</reference>
<evidence type="ECO:0000256" key="4">
    <source>
        <dbReference type="ARBA" id="ARBA00023125"/>
    </source>
</evidence>
<evidence type="ECO:0000256" key="1">
    <source>
        <dbReference type="ARBA" id="ARBA00022553"/>
    </source>
</evidence>
<dbReference type="SMART" id="SM00862">
    <property type="entry name" value="Trans_reg_C"/>
    <property type="match status" value="1"/>
</dbReference>
<dbReference type="Gene3D" id="1.10.10.10">
    <property type="entry name" value="Winged helix-like DNA-binding domain superfamily/Winged helix DNA-binding domain"/>
    <property type="match status" value="1"/>
</dbReference>
<dbReference type="Gene3D" id="3.40.50.2300">
    <property type="match status" value="1"/>
</dbReference>
<feature type="DNA-binding region" description="OmpR/PhoB-type" evidence="7">
    <location>
        <begin position="59"/>
        <end position="159"/>
    </location>
</feature>
<evidence type="ECO:0000256" key="6">
    <source>
        <dbReference type="PROSITE-ProRule" id="PRU00169"/>
    </source>
</evidence>
<dbReference type="InterPro" id="IPR036388">
    <property type="entry name" value="WH-like_DNA-bd_sf"/>
</dbReference>
<dbReference type="InterPro" id="IPR001867">
    <property type="entry name" value="OmpR/PhoB-type_DNA-bd"/>
</dbReference>
<keyword evidence="3" id="KW-0805">Transcription regulation</keyword>
<keyword evidence="1" id="KW-0597">Phosphoprotein</keyword>
<evidence type="ECO:0000313" key="10">
    <source>
        <dbReference type="EMBL" id="GGA34049.1"/>
    </source>
</evidence>
<proteinExistence type="predicted"/>
<evidence type="ECO:0000256" key="3">
    <source>
        <dbReference type="ARBA" id="ARBA00023015"/>
    </source>
</evidence>
<evidence type="ECO:0000259" key="9">
    <source>
        <dbReference type="PROSITE" id="PS51755"/>
    </source>
</evidence>
<evidence type="ECO:0000259" key="8">
    <source>
        <dbReference type="PROSITE" id="PS50110"/>
    </source>
</evidence>
<protein>
    <submittedName>
        <fullName evidence="10">Uncharacterized protein</fullName>
    </submittedName>
</protein>
<dbReference type="PROSITE" id="PS50110">
    <property type="entry name" value="RESPONSE_REGULATORY"/>
    <property type="match status" value="1"/>
</dbReference>
<organism evidence="10 11">
    <name type="scientific">Dyella nitratireducens</name>
    <dbReference type="NCBI Taxonomy" id="1849580"/>
    <lineage>
        <taxon>Bacteria</taxon>
        <taxon>Pseudomonadati</taxon>
        <taxon>Pseudomonadota</taxon>
        <taxon>Gammaproteobacteria</taxon>
        <taxon>Lysobacterales</taxon>
        <taxon>Rhodanobacteraceae</taxon>
        <taxon>Dyella</taxon>
    </lineage>
</organism>
<keyword evidence="5" id="KW-0804">Transcription</keyword>
<dbReference type="PROSITE" id="PS51755">
    <property type="entry name" value="OMPR_PHOB"/>
    <property type="match status" value="1"/>
</dbReference>
<sequence>MSEIGIVVLTGDADRERHTYALNAGADICLTKPVDVKVLSATLQSLARRLMRRVSRVDDHATTAHGWRLDAGGWRLVSPYGKAVALTSSEQCVVTLLAQQKGQPVPRESLIRSLSHRAEEFDPHRLEMMVHRLRRKVLAQTGERLPLLAARGVGYLLSCEIGGQ</sequence>
<accession>A0ABQ1FYP0</accession>
<gene>
    <name evidence="10" type="ORF">GCM10010981_23730</name>
</gene>
<feature type="domain" description="Response regulatory" evidence="8">
    <location>
        <begin position="1"/>
        <end position="47"/>
    </location>
</feature>
<dbReference type="EMBL" id="BMJA01000002">
    <property type="protein sequence ID" value="GGA34049.1"/>
    <property type="molecule type" value="Genomic_DNA"/>
</dbReference>
<dbReference type="InterPro" id="IPR001789">
    <property type="entry name" value="Sig_transdc_resp-reg_receiver"/>
</dbReference>
<dbReference type="InterPro" id="IPR039420">
    <property type="entry name" value="WalR-like"/>
</dbReference>
<feature type="domain" description="OmpR/PhoB-type" evidence="9">
    <location>
        <begin position="59"/>
        <end position="159"/>
    </location>
</feature>
<dbReference type="PANTHER" id="PTHR48111">
    <property type="entry name" value="REGULATOR OF RPOS"/>
    <property type="match status" value="1"/>
</dbReference>